<dbReference type="Proteomes" id="UP000053989">
    <property type="component" value="Unassembled WGS sequence"/>
</dbReference>
<sequence length="435" mass="48524">MEHPLECNICEGKKDIDACITASELVALALTTIIPKVFIFCPDFAWRYDEFIICDASWVDLSNHPEQLHPYFYSDCLIVGWKNTKVPVFKTKQFLLYVVIPALEWKEYKEHILKLEEAVMTMTLNKPTEDFHLASPPHNTLEPVATLTWHEWPSPAASAQDQNLVSFTSSVTEHPLSFDVMARSNPKPTEPLFIKTAGLCTTSTGPEHAPGKCTHQHSNSISSLTSPPRKQPAAIPKSPNREHVIEALICGGSASVDVKKVLKMKLQSIMFYPIPTLPFHEILEKPDKHSFQVNPLLSYPGQLIFDTSVNSLVGAGGFKTAYSAQLVLTPPASLGLGSLPCHDVIMKCPYHTFGNPTNDSSKVCFNHYVFCEEVEKLFQEANVLYWAKLLMQMTYDFIDNTIAAGLALAYMQVAPENKTMSTPSTRMTGAYLLKE</sequence>
<keyword evidence="3" id="KW-1185">Reference proteome</keyword>
<dbReference type="EMBL" id="KN822035">
    <property type="protein sequence ID" value="KIM63437.1"/>
    <property type="molecule type" value="Genomic_DNA"/>
</dbReference>
<dbReference type="HOGENOM" id="CLU_018737_0_1_1"/>
<protein>
    <submittedName>
        <fullName evidence="2">Uncharacterized protein</fullName>
    </submittedName>
</protein>
<organism evidence="2 3">
    <name type="scientific">Scleroderma citrinum Foug A</name>
    <dbReference type="NCBI Taxonomy" id="1036808"/>
    <lineage>
        <taxon>Eukaryota</taxon>
        <taxon>Fungi</taxon>
        <taxon>Dikarya</taxon>
        <taxon>Basidiomycota</taxon>
        <taxon>Agaricomycotina</taxon>
        <taxon>Agaricomycetes</taxon>
        <taxon>Agaricomycetidae</taxon>
        <taxon>Boletales</taxon>
        <taxon>Sclerodermatineae</taxon>
        <taxon>Sclerodermataceae</taxon>
        <taxon>Scleroderma</taxon>
    </lineage>
</organism>
<name>A0A0C3AEQ6_9AGAM</name>
<reference evidence="3" key="2">
    <citation type="submission" date="2015-01" db="EMBL/GenBank/DDBJ databases">
        <title>Evolutionary Origins and Diversification of the Mycorrhizal Mutualists.</title>
        <authorList>
            <consortium name="DOE Joint Genome Institute"/>
            <consortium name="Mycorrhizal Genomics Consortium"/>
            <person name="Kohler A."/>
            <person name="Kuo A."/>
            <person name="Nagy L.G."/>
            <person name="Floudas D."/>
            <person name="Copeland A."/>
            <person name="Barry K.W."/>
            <person name="Cichocki N."/>
            <person name="Veneault-Fourrey C."/>
            <person name="LaButti K."/>
            <person name="Lindquist E.A."/>
            <person name="Lipzen A."/>
            <person name="Lundell T."/>
            <person name="Morin E."/>
            <person name="Murat C."/>
            <person name="Riley R."/>
            <person name="Ohm R."/>
            <person name="Sun H."/>
            <person name="Tunlid A."/>
            <person name="Henrissat B."/>
            <person name="Grigoriev I.V."/>
            <person name="Hibbett D.S."/>
            <person name="Martin F."/>
        </authorList>
    </citation>
    <scope>NUCLEOTIDE SEQUENCE [LARGE SCALE GENOMIC DNA]</scope>
    <source>
        <strain evidence="3">Foug A</strain>
    </source>
</reference>
<feature type="region of interest" description="Disordered" evidence="1">
    <location>
        <begin position="203"/>
        <end position="238"/>
    </location>
</feature>
<evidence type="ECO:0000256" key="1">
    <source>
        <dbReference type="SAM" id="MobiDB-lite"/>
    </source>
</evidence>
<evidence type="ECO:0000313" key="2">
    <source>
        <dbReference type="EMBL" id="KIM63437.1"/>
    </source>
</evidence>
<feature type="compositionally biased region" description="Polar residues" evidence="1">
    <location>
        <begin position="216"/>
        <end position="228"/>
    </location>
</feature>
<dbReference type="OrthoDB" id="2692268at2759"/>
<accession>A0A0C3AEQ6</accession>
<proteinExistence type="predicted"/>
<gene>
    <name evidence="2" type="ORF">SCLCIDRAFT_24330</name>
</gene>
<reference evidence="2 3" key="1">
    <citation type="submission" date="2014-04" db="EMBL/GenBank/DDBJ databases">
        <authorList>
            <consortium name="DOE Joint Genome Institute"/>
            <person name="Kuo A."/>
            <person name="Kohler A."/>
            <person name="Nagy L.G."/>
            <person name="Floudas D."/>
            <person name="Copeland A."/>
            <person name="Barry K.W."/>
            <person name="Cichocki N."/>
            <person name="Veneault-Fourrey C."/>
            <person name="LaButti K."/>
            <person name="Lindquist E.A."/>
            <person name="Lipzen A."/>
            <person name="Lundell T."/>
            <person name="Morin E."/>
            <person name="Murat C."/>
            <person name="Sun H."/>
            <person name="Tunlid A."/>
            <person name="Henrissat B."/>
            <person name="Grigoriev I.V."/>
            <person name="Hibbett D.S."/>
            <person name="Martin F."/>
            <person name="Nordberg H.P."/>
            <person name="Cantor M.N."/>
            <person name="Hua S.X."/>
        </authorList>
    </citation>
    <scope>NUCLEOTIDE SEQUENCE [LARGE SCALE GENOMIC DNA]</scope>
    <source>
        <strain evidence="2 3">Foug A</strain>
    </source>
</reference>
<dbReference type="STRING" id="1036808.A0A0C3AEQ6"/>
<dbReference type="AlphaFoldDB" id="A0A0C3AEQ6"/>
<dbReference type="InParanoid" id="A0A0C3AEQ6"/>
<evidence type="ECO:0000313" key="3">
    <source>
        <dbReference type="Proteomes" id="UP000053989"/>
    </source>
</evidence>